<dbReference type="Pfam" id="PF13563">
    <property type="entry name" value="2_5_RNA_ligase2"/>
    <property type="match status" value="1"/>
</dbReference>
<organism evidence="1 2">
    <name type="scientific">Nocardia macrotermitis</name>
    <dbReference type="NCBI Taxonomy" id="2585198"/>
    <lineage>
        <taxon>Bacteria</taxon>
        <taxon>Bacillati</taxon>
        <taxon>Actinomycetota</taxon>
        <taxon>Actinomycetes</taxon>
        <taxon>Mycobacteriales</taxon>
        <taxon>Nocardiaceae</taxon>
        <taxon>Nocardia</taxon>
    </lineage>
</organism>
<dbReference type="RefSeq" id="WP_194289732.1">
    <property type="nucleotide sequence ID" value="NZ_WEGK01000002.1"/>
</dbReference>
<gene>
    <name evidence="1" type="ORF">NRB20_11440</name>
</gene>
<evidence type="ECO:0000313" key="1">
    <source>
        <dbReference type="EMBL" id="MQY18075.1"/>
    </source>
</evidence>
<dbReference type="Gene3D" id="3.90.1140.10">
    <property type="entry name" value="Cyclic phosphodiesterase"/>
    <property type="match status" value="1"/>
</dbReference>
<evidence type="ECO:0000313" key="2">
    <source>
        <dbReference type="Proteomes" id="UP000438448"/>
    </source>
</evidence>
<dbReference type="Proteomes" id="UP000438448">
    <property type="component" value="Unassembled WGS sequence"/>
</dbReference>
<dbReference type="AlphaFoldDB" id="A0A7K0CX56"/>
<protein>
    <recommendedName>
        <fullName evidence="3">2'-5' RNA ligase</fullName>
    </recommendedName>
</protein>
<dbReference type="SUPFAM" id="SSF55144">
    <property type="entry name" value="LigT-like"/>
    <property type="match status" value="1"/>
</dbReference>
<evidence type="ECO:0008006" key="3">
    <source>
        <dbReference type="Google" id="ProtNLM"/>
    </source>
</evidence>
<keyword evidence="2" id="KW-1185">Reference proteome</keyword>
<reference evidence="1 2" key="1">
    <citation type="submission" date="2019-10" db="EMBL/GenBank/DDBJ databases">
        <title>Nocardia macrotermitis sp. nov. and Nocardia aurantia sp. nov., isolated from the gut of fungus growing-termite Macrotermes natalensis.</title>
        <authorList>
            <person name="Benndorf R."/>
            <person name="Schwitalla J."/>
            <person name="Martin K."/>
            <person name="De Beer W."/>
            <person name="Kaster A.-K."/>
            <person name="Vollmers J."/>
            <person name="Poulsen M."/>
            <person name="Beemelmanns C."/>
        </authorList>
    </citation>
    <scope>NUCLEOTIDE SEQUENCE [LARGE SCALE GENOMIC DNA]</scope>
    <source>
        <strain evidence="1 2">RB20</strain>
    </source>
</reference>
<name>A0A7K0CX56_9NOCA</name>
<sequence length="203" mass="22055">MTTDDSYDRRPGILGHYWFLTFGHAPALHAMATAVQQTIPVTDFAPVPVTGLHLTLDRIARPEKCSAQQLDSIARAAQHACRDRTPFTVRIAGVTNLHGALAFTFESSNRIRELSGILRAATLSVYPAASFKDSHAAPHITIAYPIATDMSVDASSIADRMNEAIAEVGVVIAEAELVLLERHLHAYSWTTGSRIPLGSNINR</sequence>
<proteinExistence type="predicted"/>
<dbReference type="InterPro" id="IPR009097">
    <property type="entry name" value="Cyclic_Pdiesterase"/>
</dbReference>
<dbReference type="EMBL" id="WEGK01000002">
    <property type="protein sequence ID" value="MQY18075.1"/>
    <property type="molecule type" value="Genomic_DNA"/>
</dbReference>
<accession>A0A7K0CX56</accession>
<comment type="caution">
    <text evidence="1">The sequence shown here is derived from an EMBL/GenBank/DDBJ whole genome shotgun (WGS) entry which is preliminary data.</text>
</comment>